<evidence type="ECO:0000256" key="1">
    <source>
        <dbReference type="SAM" id="MobiDB-lite"/>
    </source>
</evidence>
<evidence type="ECO:0000313" key="3">
    <source>
        <dbReference type="Proteomes" id="UP000824120"/>
    </source>
</evidence>
<name>A0A9J5ZKV3_SOLCO</name>
<comment type="caution">
    <text evidence="2">The sequence shown here is derived from an EMBL/GenBank/DDBJ whole genome shotgun (WGS) entry which is preliminary data.</text>
</comment>
<organism evidence="2 3">
    <name type="scientific">Solanum commersonii</name>
    <name type="common">Commerson's wild potato</name>
    <name type="synonym">Commerson's nightshade</name>
    <dbReference type="NCBI Taxonomy" id="4109"/>
    <lineage>
        <taxon>Eukaryota</taxon>
        <taxon>Viridiplantae</taxon>
        <taxon>Streptophyta</taxon>
        <taxon>Embryophyta</taxon>
        <taxon>Tracheophyta</taxon>
        <taxon>Spermatophyta</taxon>
        <taxon>Magnoliopsida</taxon>
        <taxon>eudicotyledons</taxon>
        <taxon>Gunneridae</taxon>
        <taxon>Pentapetalae</taxon>
        <taxon>asterids</taxon>
        <taxon>lamiids</taxon>
        <taxon>Solanales</taxon>
        <taxon>Solanaceae</taxon>
        <taxon>Solanoideae</taxon>
        <taxon>Solaneae</taxon>
        <taxon>Solanum</taxon>
    </lineage>
</organism>
<gene>
    <name evidence="2" type="ORF">H5410_024043</name>
</gene>
<reference evidence="2 3" key="1">
    <citation type="submission" date="2020-09" db="EMBL/GenBank/DDBJ databases">
        <title>De no assembly of potato wild relative species, Solanum commersonii.</title>
        <authorList>
            <person name="Cho K."/>
        </authorList>
    </citation>
    <scope>NUCLEOTIDE SEQUENCE [LARGE SCALE GENOMIC DNA]</scope>
    <source>
        <strain evidence="2">LZ3.2</strain>
        <tissue evidence="2">Leaf</tissue>
    </source>
</reference>
<protein>
    <submittedName>
        <fullName evidence="2">Uncharacterized protein</fullName>
    </submittedName>
</protein>
<dbReference type="EMBL" id="JACXVP010000004">
    <property type="protein sequence ID" value="KAG5612762.1"/>
    <property type="molecule type" value="Genomic_DNA"/>
</dbReference>
<evidence type="ECO:0000313" key="2">
    <source>
        <dbReference type="EMBL" id="KAG5612762.1"/>
    </source>
</evidence>
<accession>A0A9J5ZKV3</accession>
<dbReference type="Proteomes" id="UP000824120">
    <property type="component" value="Chromosome 4"/>
</dbReference>
<feature type="region of interest" description="Disordered" evidence="1">
    <location>
        <begin position="1"/>
        <end position="22"/>
    </location>
</feature>
<keyword evidence="3" id="KW-1185">Reference proteome</keyword>
<dbReference type="AlphaFoldDB" id="A0A9J5ZKV3"/>
<sequence length="121" mass="13599">MESVGPHGQNDPFSRSNNPEAGKPPILSIFVCYSSPSFLVIQNFDIIFAEIFHGHLSYGVSCPSRPKRPTFKIKRSPKQGASWPSWPKQSISKVKRAPEQVNPPFCPFLYAFTILFGDPKF</sequence>
<proteinExistence type="predicted"/>